<evidence type="ECO:0000313" key="1">
    <source>
        <dbReference type="EMBL" id="MED6151979.1"/>
    </source>
</evidence>
<protein>
    <submittedName>
        <fullName evidence="1">Uncharacterized protein</fullName>
    </submittedName>
</protein>
<sequence>MSLRQRHHLQGSSSVTVLFRSSLFPSSSTPSSIRLLQSSRIVTASCSRRLIIFIG</sequence>
<organism evidence="1 2">
    <name type="scientific">Stylosanthes scabra</name>
    <dbReference type="NCBI Taxonomy" id="79078"/>
    <lineage>
        <taxon>Eukaryota</taxon>
        <taxon>Viridiplantae</taxon>
        <taxon>Streptophyta</taxon>
        <taxon>Embryophyta</taxon>
        <taxon>Tracheophyta</taxon>
        <taxon>Spermatophyta</taxon>
        <taxon>Magnoliopsida</taxon>
        <taxon>eudicotyledons</taxon>
        <taxon>Gunneridae</taxon>
        <taxon>Pentapetalae</taxon>
        <taxon>rosids</taxon>
        <taxon>fabids</taxon>
        <taxon>Fabales</taxon>
        <taxon>Fabaceae</taxon>
        <taxon>Papilionoideae</taxon>
        <taxon>50 kb inversion clade</taxon>
        <taxon>dalbergioids sensu lato</taxon>
        <taxon>Dalbergieae</taxon>
        <taxon>Pterocarpus clade</taxon>
        <taxon>Stylosanthes</taxon>
    </lineage>
</organism>
<keyword evidence="2" id="KW-1185">Reference proteome</keyword>
<comment type="caution">
    <text evidence="1">The sequence shown here is derived from an EMBL/GenBank/DDBJ whole genome shotgun (WGS) entry which is preliminary data.</text>
</comment>
<feature type="non-terminal residue" evidence="1">
    <location>
        <position position="55"/>
    </location>
</feature>
<reference evidence="1 2" key="1">
    <citation type="journal article" date="2023" name="Plants (Basel)">
        <title>Bridging the Gap: Combining Genomics and Transcriptomics Approaches to Understand Stylosanthes scabra, an Orphan Legume from the Brazilian Caatinga.</title>
        <authorList>
            <person name="Ferreira-Neto J.R.C."/>
            <person name="da Silva M.D."/>
            <person name="Binneck E."/>
            <person name="de Melo N.F."/>
            <person name="da Silva R.H."/>
            <person name="de Melo A.L.T.M."/>
            <person name="Pandolfi V."/>
            <person name="Bustamante F.O."/>
            <person name="Brasileiro-Vidal A.C."/>
            <person name="Benko-Iseppon A.M."/>
        </authorList>
    </citation>
    <scope>NUCLEOTIDE SEQUENCE [LARGE SCALE GENOMIC DNA]</scope>
    <source>
        <tissue evidence="1">Leaves</tissue>
    </source>
</reference>
<evidence type="ECO:0000313" key="2">
    <source>
        <dbReference type="Proteomes" id="UP001341840"/>
    </source>
</evidence>
<gene>
    <name evidence="1" type="ORF">PIB30_087488</name>
</gene>
<dbReference type="Proteomes" id="UP001341840">
    <property type="component" value="Unassembled WGS sequence"/>
</dbReference>
<proteinExistence type="predicted"/>
<dbReference type="EMBL" id="JASCZI010092165">
    <property type="protein sequence ID" value="MED6151979.1"/>
    <property type="molecule type" value="Genomic_DNA"/>
</dbReference>
<name>A0ABU6TTY7_9FABA</name>
<accession>A0ABU6TTY7</accession>